<protein>
    <recommendedName>
        <fullName evidence="3">DegT/DnrJ/EryC1/StrS aminotransferase family protein</fullName>
    </recommendedName>
</protein>
<sequence length="322" mass="37825">MKEYGGYLPLELPQKQEYYISEEENMVRLNCGRSAISYAISDARPSKVFIPYYNCHTVLETLERLKVRYELYSIDEEFMPKDVELREDELLLYVNYYGIISRKNLECINKNFKNVIFDNTQAFFSKPFENAYNVYSCRKFFGVSDGAYLIKDGIKKTKLQRDNSFDRIAFMAKCVDCSTNDAYHDHLANEAEIAKGVLAMSKFTKRVLESIDYESVKAKRVKNFGALKKELGTINKLNTNIKEQIPMVYPLVVEDKGLREKLVKHKIYIQQWWKCVLDFSNAGNFEKNISEYLFPIPIDQRYNVNDMRKIANIIKEYLRLEC</sequence>
<gene>
    <name evidence="1" type="ORF">Ami3637_06310</name>
</gene>
<evidence type="ECO:0008006" key="3">
    <source>
        <dbReference type="Google" id="ProtNLM"/>
    </source>
</evidence>
<keyword evidence="2" id="KW-1185">Reference proteome</keyword>
<dbReference type="Proteomes" id="UP000463883">
    <property type="component" value="Chromosome"/>
</dbReference>
<organism evidence="1 2">
    <name type="scientific">Aminipila terrae</name>
    <dbReference type="NCBI Taxonomy" id="2697030"/>
    <lineage>
        <taxon>Bacteria</taxon>
        <taxon>Bacillati</taxon>
        <taxon>Bacillota</taxon>
        <taxon>Clostridia</taxon>
        <taxon>Peptostreptococcales</taxon>
        <taxon>Anaerovoracaceae</taxon>
        <taxon>Aminipila</taxon>
    </lineage>
</organism>
<evidence type="ECO:0000313" key="2">
    <source>
        <dbReference type="Proteomes" id="UP000463883"/>
    </source>
</evidence>
<accession>A0A6P1ME00</accession>
<name>A0A6P1ME00_9FIRM</name>
<evidence type="ECO:0000313" key="1">
    <source>
        <dbReference type="EMBL" id="QHI72061.1"/>
    </source>
</evidence>
<dbReference type="EMBL" id="CP047591">
    <property type="protein sequence ID" value="QHI72061.1"/>
    <property type="molecule type" value="Genomic_DNA"/>
</dbReference>
<dbReference type="AlphaFoldDB" id="A0A6P1ME00"/>
<dbReference type="KEGG" id="amic:Ami3637_06310"/>
<reference evidence="1 2" key="1">
    <citation type="submission" date="2020-01" db="EMBL/GenBank/DDBJ databases">
        <title>Genomic analysis of Aminipila sp. CBA3637.</title>
        <authorList>
            <person name="Kim Y.B."/>
            <person name="Roh S.W."/>
        </authorList>
    </citation>
    <scope>NUCLEOTIDE SEQUENCE [LARGE SCALE GENOMIC DNA]</scope>
    <source>
        <strain evidence="1 2">CBA3637</strain>
    </source>
</reference>
<proteinExistence type="predicted"/>
<dbReference type="RefSeq" id="WP_162361831.1">
    <property type="nucleotide sequence ID" value="NZ_CP047591.1"/>
</dbReference>
<dbReference type="InterPro" id="IPR015424">
    <property type="entry name" value="PyrdxlP-dep_Trfase"/>
</dbReference>
<dbReference type="SUPFAM" id="SSF53383">
    <property type="entry name" value="PLP-dependent transferases"/>
    <property type="match status" value="1"/>
</dbReference>